<keyword evidence="4" id="KW-1185">Reference proteome</keyword>
<feature type="domain" description="MOFRL-associated" evidence="2">
    <location>
        <begin position="8"/>
        <end position="247"/>
    </location>
</feature>
<dbReference type="AlphaFoldDB" id="A0A109W3X3"/>
<dbReference type="PANTHER" id="PTHR12227:SF0">
    <property type="entry name" value="GLYCERATE KINASE"/>
    <property type="match status" value="1"/>
</dbReference>
<dbReference type="InterPro" id="IPR025286">
    <property type="entry name" value="MOFRL_assoc_dom"/>
</dbReference>
<keyword evidence="3" id="KW-0670">Pyruvate</keyword>
<reference evidence="4" key="1">
    <citation type="submission" date="2016-02" db="EMBL/GenBank/DDBJ databases">
        <authorList>
            <person name="Holder M.E."/>
            <person name="Ajami N.J."/>
            <person name="Petrosino J.F."/>
        </authorList>
    </citation>
    <scope>NUCLEOTIDE SEQUENCE [LARGE SCALE GENOMIC DNA]</scope>
    <source>
        <strain evidence="4">CCUG 45958</strain>
    </source>
</reference>
<proteinExistence type="predicted"/>
<dbReference type="Pfam" id="PF05161">
    <property type="entry name" value="MOFRL"/>
    <property type="match status" value="1"/>
</dbReference>
<dbReference type="EMBL" id="CP014229">
    <property type="protein sequence ID" value="AMD89433.1"/>
    <property type="molecule type" value="Genomic_DNA"/>
</dbReference>
<evidence type="ECO:0000259" key="1">
    <source>
        <dbReference type="Pfam" id="PF05161"/>
    </source>
</evidence>
<protein>
    <submittedName>
        <fullName evidence="3">Hydroxypyruvate reductase</fullName>
    </submittedName>
</protein>
<dbReference type="Gene3D" id="3.40.50.10180">
    <property type="entry name" value="Glycerate kinase, MOFRL-like N-terminal domain"/>
    <property type="match status" value="1"/>
</dbReference>
<accession>A0A109W3X3</accession>
<dbReference type="KEGG" id="dfi:AXF13_04525"/>
<dbReference type="Gene3D" id="3.40.1480.10">
    <property type="entry name" value="MOFRL domain"/>
    <property type="match status" value="1"/>
</dbReference>
<feature type="domain" description="MOFRL" evidence="1">
    <location>
        <begin position="330"/>
        <end position="434"/>
    </location>
</feature>
<organism evidence="3 4">
    <name type="scientific">Desulfovibrio fairfieldensis</name>
    <dbReference type="NCBI Taxonomy" id="44742"/>
    <lineage>
        <taxon>Bacteria</taxon>
        <taxon>Pseudomonadati</taxon>
        <taxon>Thermodesulfobacteriota</taxon>
        <taxon>Desulfovibrionia</taxon>
        <taxon>Desulfovibrionales</taxon>
        <taxon>Desulfovibrionaceae</taxon>
        <taxon>Desulfovibrio</taxon>
    </lineage>
</organism>
<dbReference type="RefSeq" id="WP_062251806.1">
    <property type="nucleotide sequence ID" value="NZ_CP014229.1"/>
</dbReference>
<evidence type="ECO:0000313" key="3">
    <source>
        <dbReference type="EMBL" id="AMD89433.1"/>
    </source>
</evidence>
<dbReference type="Proteomes" id="UP000069241">
    <property type="component" value="Chromosome"/>
</dbReference>
<dbReference type="InterPro" id="IPR037035">
    <property type="entry name" value="GK-like_C_sf"/>
</dbReference>
<dbReference type="PANTHER" id="PTHR12227">
    <property type="entry name" value="GLYCERATE KINASE"/>
    <property type="match status" value="1"/>
</dbReference>
<dbReference type="GO" id="GO:0008887">
    <property type="term" value="F:glycerate kinase activity"/>
    <property type="evidence" value="ECO:0007669"/>
    <property type="project" value="InterPro"/>
</dbReference>
<dbReference type="InterPro" id="IPR038614">
    <property type="entry name" value="GK_N_sf"/>
</dbReference>
<dbReference type="GO" id="GO:0005737">
    <property type="term" value="C:cytoplasm"/>
    <property type="evidence" value="ECO:0007669"/>
    <property type="project" value="TreeGrafter"/>
</dbReference>
<dbReference type="STRING" id="44742.AXF13_04525"/>
<dbReference type="Pfam" id="PF13660">
    <property type="entry name" value="DUF4147"/>
    <property type="match status" value="1"/>
</dbReference>
<dbReference type="SUPFAM" id="SSF82544">
    <property type="entry name" value="GckA/TtuD-like"/>
    <property type="match status" value="1"/>
</dbReference>
<evidence type="ECO:0000313" key="4">
    <source>
        <dbReference type="Proteomes" id="UP000069241"/>
    </source>
</evidence>
<evidence type="ECO:0000259" key="2">
    <source>
        <dbReference type="Pfam" id="PF13660"/>
    </source>
</evidence>
<name>A0A109W3X3_9BACT</name>
<sequence>MEGQREILRHVFDAALKAVAPDAALLRHVRLDGAGRGELVADGRRWNLADRRVRVLGAGKGVAPMAQALEDMLGERLDQGFVVVKYDHGLPLKRICQAEAGHPVPDEAGVRATGRMLEMARTSTERDLLICLLTGGASALTPAPAPGLSLADLRQTTQLLLDCGATIHELNAVRKHLSAFSGGQLARAAGRATVLSVIVSDVVGDPLDVIASGPTAPDASSFDDCREILERFGLESRLPSAVRDYLRAGLAGRAPETPKPGDPLFGRVRNILAATNRQALDAAARAAEARGYIPYVLTDRLTGEARQKAVELAAEARRRAEAPGQGGKGLCLLAGGETTVTIQGRGRGGRNQEMALAAALELEGQPRVCALFAGTDGTDGPTDAAGGFAFSDSVARMGGREAARALLAENNSNAALALSGDLLITGPTRTNVMDLAVLLVDRP</sequence>
<dbReference type="InterPro" id="IPR007835">
    <property type="entry name" value="MOFRL"/>
</dbReference>
<dbReference type="InterPro" id="IPR039760">
    <property type="entry name" value="MOFRL_protein"/>
</dbReference>
<gene>
    <name evidence="3" type="ORF">AXF13_04525</name>
</gene>